<organism evidence="1 2">
    <name type="scientific">Rhododendron molle</name>
    <name type="common">Chinese azalea</name>
    <name type="synonym">Azalea mollis</name>
    <dbReference type="NCBI Taxonomy" id="49168"/>
    <lineage>
        <taxon>Eukaryota</taxon>
        <taxon>Viridiplantae</taxon>
        <taxon>Streptophyta</taxon>
        <taxon>Embryophyta</taxon>
        <taxon>Tracheophyta</taxon>
        <taxon>Spermatophyta</taxon>
        <taxon>Magnoliopsida</taxon>
        <taxon>eudicotyledons</taxon>
        <taxon>Gunneridae</taxon>
        <taxon>Pentapetalae</taxon>
        <taxon>asterids</taxon>
        <taxon>Ericales</taxon>
        <taxon>Ericaceae</taxon>
        <taxon>Ericoideae</taxon>
        <taxon>Rhodoreae</taxon>
        <taxon>Rhododendron</taxon>
    </lineage>
</organism>
<reference evidence="1" key="1">
    <citation type="submission" date="2022-02" db="EMBL/GenBank/DDBJ databases">
        <title>Plant Genome Project.</title>
        <authorList>
            <person name="Zhang R.-G."/>
        </authorList>
    </citation>
    <scope>NUCLEOTIDE SEQUENCE</scope>
    <source>
        <strain evidence="1">AT1</strain>
    </source>
</reference>
<evidence type="ECO:0000313" key="1">
    <source>
        <dbReference type="EMBL" id="KAI8563782.1"/>
    </source>
</evidence>
<dbReference type="EMBL" id="CM046390">
    <property type="protein sequence ID" value="KAI8563782.1"/>
    <property type="molecule type" value="Genomic_DNA"/>
</dbReference>
<accession>A0ACC0PDL5</accession>
<gene>
    <name evidence="1" type="ORF">RHMOL_Rhmol03G0135600</name>
</gene>
<keyword evidence="2" id="KW-1185">Reference proteome</keyword>
<protein>
    <submittedName>
        <fullName evidence="1">Uncharacterized protein</fullName>
    </submittedName>
</protein>
<comment type="caution">
    <text evidence="1">The sequence shown here is derived from an EMBL/GenBank/DDBJ whole genome shotgun (WGS) entry which is preliminary data.</text>
</comment>
<sequence>MTITPLDFAAITGLRVGGDPIPFDSELYKGQKALEFYLGPRFRATDAMVKYSQFEKGYWDRTPKDDKEVAQMDRAYLLYLFGASMFPNRRNGVHLGALEAGENESEAATGASGSGGSRRGGASSRRWSIRGRGTGRVVEARHTFPEVSRVVSVVTRGGIEGEIAIPSHSASINLPEAKLHREVVSGGEVEEVERPAVREVVKNQLAGKVSRQPRGGATQRARTKNVGGSPSQVQSPPMSGRVLRETRARPAAMVERGGDDEEEEEGNSLSSSLVSDPGYRRPPGERSDNDDDDGNDTTSQFEIRGRPQKKARR</sequence>
<evidence type="ECO:0000313" key="2">
    <source>
        <dbReference type="Proteomes" id="UP001062846"/>
    </source>
</evidence>
<proteinExistence type="predicted"/>
<name>A0ACC0PDL5_RHOML</name>
<dbReference type="Proteomes" id="UP001062846">
    <property type="component" value="Chromosome 3"/>
</dbReference>